<keyword evidence="2" id="KW-1133">Transmembrane helix</keyword>
<evidence type="ECO:0000256" key="1">
    <source>
        <dbReference type="SAM" id="MobiDB-lite"/>
    </source>
</evidence>
<feature type="transmembrane region" description="Helical" evidence="2">
    <location>
        <begin position="35"/>
        <end position="56"/>
    </location>
</feature>
<protein>
    <recommendedName>
        <fullName evidence="5">Serine/threonine protein kinase</fullName>
    </recommendedName>
</protein>
<evidence type="ECO:0000313" key="3">
    <source>
        <dbReference type="EMBL" id="MFH7593742.1"/>
    </source>
</evidence>
<organism evidence="3 4">
    <name type="scientific">Streptomyces racemochromogenes</name>
    <dbReference type="NCBI Taxonomy" id="67353"/>
    <lineage>
        <taxon>Bacteria</taxon>
        <taxon>Bacillati</taxon>
        <taxon>Actinomycetota</taxon>
        <taxon>Actinomycetes</taxon>
        <taxon>Kitasatosporales</taxon>
        <taxon>Streptomycetaceae</taxon>
        <taxon>Streptomyces</taxon>
    </lineage>
</organism>
<feature type="region of interest" description="Disordered" evidence="1">
    <location>
        <begin position="59"/>
        <end position="93"/>
    </location>
</feature>
<keyword evidence="4" id="KW-1185">Reference proteome</keyword>
<keyword evidence="2" id="KW-0472">Membrane</keyword>
<name>A0ABW7P6L4_9ACTN</name>
<keyword evidence="2" id="KW-0812">Transmembrane</keyword>
<evidence type="ECO:0008006" key="5">
    <source>
        <dbReference type="Google" id="ProtNLM"/>
    </source>
</evidence>
<reference evidence="3 4" key="1">
    <citation type="submission" date="2024-03" db="EMBL/GenBank/DDBJ databases">
        <title>Whole genome sequencing of Streptomyces racemochromogenes, to identify antimicrobial biosynthetic gene clusters.</title>
        <authorList>
            <person name="Suryawanshi P."/>
            <person name="Krishnaraj P.U."/>
            <person name="Arun Y.P."/>
            <person name="Suryawanshi M.P."/>
            <person name="Rakshit O."/>
        </authorList>
    </citation>
    <scope>NUCLEOTIDE SEQUENCE [LARGE SCALE GENOMIC DNA]</scope>
    <source>
        <strain evidence="3 4">AUDT626</strain>
    </source>
</reference>
<comment type="caution">
    <text evidence="3">The sequence shown here is derived from an EMBL/GenBank/DDBJ whole genome shotgun (WGS) entry which is preliminary data.</text>
</comment>
<accession>A0ABW7P6L4</accession>
<feature type="compositionally biased region" description="Pro residues" evidence="1">
    <location>
        <begin position="10"/>
        <end position="26"/>
    </location>
</feature>
<feature type="region of interest" description="Disordered" evidence="1">
    <location>
        <begin position="1"/>
        <end position="33"/>
    </location>
</feature>
<evidence type="ECO:0000256" key="2">
    <source>
        <dbReference type="SAM" id="Phobius"/>
    </source>
</evidence>
<feature type="compositionally biased region" description="Low complexity" evidence="1">
    <location>
        <begin position="74"/>
        <end position="89"/>
    </location>
</feature>
<evidence type="ECO:0000313" key="4">
    <source>
        <dbReference type="Proteomes" id="UP001610631"/>
    </source>
</evidence>
<dbReference type="RefSeq" id="WP_395507706.1">
    <property type="nucleotide sequence ID" value="NZ_JBBDHD010000002.1"/>
</dbReference>
<sequence length="217" mass="21652">MQQDPSQQPAMPPYAPYAQPVPPAPAPSGTSKAKVWGAIAAGVSAVAAVASAIAAFTNSPSAGPSAPAVPQPAPASTVGAQPPAAKPGTGAAGAGTVRWSGRVVLGLEGLDLSQVPPRTASGLGARPAAARSGSSSMMVKGTAVLWTAAEAPTAQGCKDLLATQSRKEVVVAEGDSVCLVDENSPIAVLKVTRTSYEEGSYGLIEGDLTTWNLRADR</sequence>
<dbReference type="Proteomes" id="UP001610631">
    <property type="component" value="Unassembled WGS sequence"/>
</dbReference>
<proteinExistence type="predicted"/>
<gene>
    <name evidence="3" type="ORF">WDV06_01375</name>
</gene>
<dbReference type="EMBL" id="JBBDHD010000002">
    <property type="protein sequence ID" value="MFH7593742.1"/>
    <property type="molecule type" value="Genomic_DNA"/>
</dbReference>